<dbReference type="EMBL" id="JAFCMP010000017">
    <property type="protein sequence ID" value="KAG5191602.1"/>
    <property type="molecule type" value="Genomic_DNA"/>
</dbReference>
<reference evidence="2" key="1">
    <citation type="submission" date="2021-02" db="EMBL/GenBank/DDBJ databases">
        <title>First Annotated Genome of the Yellow-green Alga Tribonema minus.</title>
        <authorList>
            <person name="Mahan K.M."/>
        </authorList>
    </citation>
    <scope>NUCLEOTIDE SEQUENCE</scope>
    <source>
        <strain evidence="2">UTEX B ZZ1240</strain>
    </source>
</reference>
<feature type="compositionally biased region" description="Low complexity" evidence="1">
    <location>
        <begin position="573"/>
        <end position="584"/>
    </location>
</feature>
<dbReference type="PANTHER" id="PTHR47839">
    <property type="entry name" value="DOMAIN PROTEIN, PUTATIVE (AFU_ORTHOLOGUE AFUA_6G04830)-RELATED"/>
    <property type="match status" value="1"/>
</dbReference>
<organism evidence="2 3">
    <name type="scientific">Tribonema minus</name>
    <dbReference type="NCBI Taxonomy" id="303371"/>
    <lineage>
        <taxon>Eukaryota</taxon>
        <taxon>Sar</taxon>
        <taxon>Stramenopiles</taxon>
        <taxon>Ochrophyta</taxon>
        <taxon>PX clade</taxon>
        <taxon>Xanthophyceae</taxon>
        <taxon>Tribonematales</taxon>
        <taxon>Tribonemataceae</taxon>
        <taxon>Tribonema</taxon>
    </lineage>
</organism>
<dbReference type="Proteomes" id="UP000664859">
    <property type="component" value="Unassembled WGS sequence"/>
</dbReference>
<feature type="region of interest" description="Disordered" evidence="1">
    <location>
        <begin position="573"/>
        <end position="597"/>
    </location>
</feature>
<keyword evidence="3" id="KW-1185">Reference proteome</keyword>
<dbReference type="PANTHER" id="PTHR47839:SF1">
    <property type="entry name" value="DOMAIN PROTEIN, PUTATIVE (AFU_ORTHOLOGUE AFUA_6G04830)-RELATED"/>
    <property type="match status" value="1"/>
</dbReference>
<evidence type="ECO:0000256" key="1">
    <source>
        <dbReference type="SAM" id="MobiDB-lite"/>
    </source>
</evidence>
<feature type="compositionally biased region" description="Low complexity" evidence="1">
    <location>
        <begin position="629"/>
        <end position="640"/>
    </location>
</feature>
<comment type="caution">
    <text evidence="2">The sequence shown here is derived from an EMBL/GenBank/DDBJ whole genome shotgun (WGS) entry which is preliminary data.</text>
</comment>
<evidence type="ECO:0000313" key="2">
    <source>
        <dbReference type="EMBL" id="KAG5191602.1"/>
    </source>
</evidence>
<proteinExistence type="predicted"/>
<evidence type="ECO:0000313" key="3">
    <source>
        <dbReference type="Proteomes" id="UP000664859"/>
    </source>
</evidence>
<feature type="compositionally biased region" description="Gly residues" evidence="1">
    <location>
        <begin position="753"/>
        <end position="789"/>
    </location>
</feature>
<feature type="region of interest" description="Disordered" evidence="1">
    <location>
        <begin position="626"/>
        <end position="649"/>
    </location>
</feature>
<dbReference type="OrthoDB" id="10031156at2759"/>
<accession>A0A835ZG71</accession>
<feature type="region of interest" description="Disordered" evidence="1">
    <location>
        <begin position="753"/>
        <end position="792"/>
    </location>
</feature>
<gene>
    <name evidence="2" type="ORF">JKP88DRAFT_285029</name>
</gene>
<dbReference type="AlphaFoldDB" id="A0A835ZG71"/>
<sequence>MNAPPEVRQIEAFAGPAPASVTHCISTFAADFPPIPLPESQRKPELQIGTSASLNMAPTYMANSEGFGHVRELTQNWFDRQAFIDYPQPADAAAPQQRSWGLGYICEWRDALSNTWTIQLTNYGTQLPADVLVLGVSEHGSTAAHAGAFGEGMKVEINRVTAGGARVVAATGARLWTFAHEQMAALGGVAAAAARTLVVRVAAAAVACDATTLVARGLRARLDAEDFLFLQQRSARPSLLSRDDFPASTVELLTAARHRGAVFVHGIRVKRADPAHLAAFGINYTGPAATYRELGLTRDRSDLRLCSAAIVFGVSGAAMMAAALPARDARSAQRAPALDLICAELHRPWSALAGLGTYTGGDAHAFHSALYAHVSAQFGEADDGVVPVLVGADASDFAKDAVYLGFKVVYVERPLLAALQSAPACPTTAQALWAKRREAVLAAPHAEPAGDAQRRFRGELVALARRVCVPHAAFFSDILFRRLGAGSNTVVVLTMRLEREGADACEGDARACGCVRAVFVEEVLKAVFRGNEPERRRRERALLHRCLGQLPGNLPAAPVTAAADAAPAAPPAVKSAWKPAREPTAAPPPAPRAPHYGSSCSGCSGGASGSGDGVCGGGGSANAAGGGSSAAAGNAAATGARSPRVGTAEEQRQQAQRILAKCLGGLSDVWSNAVVCVSLVALHGHGVAALHGAPIFVPPSCSPGLAARIASALWALLTDVLAEESEVIAFNNGGSLFFNIEYWIRQHSLESSGGGGGSGSGSGGGSGCSGSGGGGSGGGGSGDSSGGGSDSARDAAMDRINFWFVTFCHELAHNVSAAHDKAHEAAMEVMLQSHMRKLFHVMAQEGGGGGEDERA</sequence>
<name>A0A835ZG71_9STRA</name>
<protein>
    <submittedName>
        <fullName evidence="2">Uncharacterized protein</fullName>
    </submittedName>
</protein>